<keyword evidence="1" id="KW-0732">Signal</keyword>
<dbReference type="Proteomes" id="UP001295740">
    <property type="component" value="Unassembled WGS sequence"/>
</dbReference>
<accession>A0AAI8VW36</accession>
<keyword evidence="3" id="KW-1185">Reference proteome</keyword>
<gene>
    <name evidence="2" type="ORF">KHLLAP_LOCUS12640</name>
</gene>
<comment type="caution">
    <text evidence="2">The sequence shown here is derived from an EMBL/GenBank/DDBJ whole genome shotgun (WGS) entry which is preliminary data.</text>
</comment>
<dbReference type="AlphaFoldDB" id="A0AAI8VW36"/>
<protein>
    <submittedName>
        <fullName evidence="2">Uu.00g051870.m01.CDS01</fullName>
    </submittedName>
</protein>
<organism evidence="2 3">
    <name type="scientific">Anthostomella pinea</name>
    <dbReference type="NCBI Taxonomy" id="933095"/>
    <lineage>
        <taxon>Eukaryota</taxon>
        <taxon>Fungi</taxon>
        <taxon>Dikarya</taxon>
        <taxon>Ascomycota</taxon>
        <taxon>Pezizomycotina</taxon>
        <taxon>Sordariomycetes</taxon>
        <taxon>Xylariomycetidae</taxon>
        <taxon>Xylariales</taxon>
        <taxon>Xylariaceae</taxon>
        <taxon>Anthostomella</taxon>
    </lineage>
</organism>
<evidence type="ECO:0000313" key="2">
    <source>
        <dbReference type="EMBL" id="CAJ2512172.1"/>
    </source>
</evidence>
<proteinExistence type="predicted"/>
<dbReference type="EMBL" id="CAUWAG010000019">
    <property type="protein sequence ID" value="CAJ2512172.1"/>
    <property type="molecule type" value="Genomic_DNA"/>
</dbReference>
<sequence>MHHHSTMKNLVFLALATLPCGLATTETSDRDVNFCFNKKDGYTCGADLATILQCVDYNHIFIASCADSGLRCTFLDGGIPHCIARNG</sequence>
<name>A0AAI8VW36_9PEZI</name>
<reference evidence="2" key="1">
    <citation type="submission" date="2023-10" db="EMBL/GenBank/DDBJ databases">
        <authorList>
            <person name="Hackl T."/>
        </authorList>
    </citation>
    <scope>NUCLEOTIDE SEQUENCE</scope>
</reference>
<feature type="chain" id="PRO_5042568710" evidence="1">
    <location>
        <begin position="24"/>
        <end position="87"/>
    </location>
</feature>
<evidence type="ECO:0000313" key="3">
    <source>
        <dbReference type="Proteomes" id="UP001295740"/>
    </source>
</evidence>
<feature type="signal peptide" evidence="1">
    <location>
        <begin position="1"/>
        <end position="23"/>
    </location>
</feature>
<evidence type="ECO:0000256" key="1">
    <source>
        <dbReference type="SAM" id="SignalP"/>
    </source>
</evidence>